<proteinExistence type="predicted"/>
<reference evidence="1 2" key="1">
    <citation type="submission" date="2021-11" db="EMBL/GenBank/DDBJ databases">
        <authorList>
            <person name="Liang Q."/>
            <person name="Mou H."/>
            <person name="Liu Z."/>
        </authorList>
    </citation>
    <scope>NUCLEOTIDE SEQUENCE [LARGE SCALE GENOMIC DNA]</scope>
    <source>
        <strain evidence="1 2">CHU3</strain>
    </source>
</reference>
<dbReference type="InterPro" id="IPR021393">
    <property type="entry name" value="DUF3034"/>
</dbReference>
<sequence length="290" mass="31252">MPEKHPQLIRWQGLMLIAAIWADPSCAGERLLGSSGVSQIEGAAGGGLTPWAMIAGSGSRDQIGASAFVTRAHTRGGYTLDAAGAAVGWYDSVELSLARWRFGLSDTVPGEHLGLDLFGLKWRVLGDAVFDADSWRPQLALGLQHKRNRDMTVPRLLGAKRAHDTEPYAAATKLWLGATGGYNLLTHLTLRGTRANQMGLLGFGGDRGGSLQPQLEMSLALLPRDNLAIGIEWRGKPSLLSNAPETRAMDLFVAWWISPKLNLTVAYLDLGQIATKAAQRSSYISLQAQL</sequence>
<name>A0ABT2YCZ4_9BURK</name>
<gene>
    <name evidence="1" type="ORF">LNV07_07400</name>
</gene>
<dbReference type="Proteomes" id="UP001209701">
    <property type="component" value="Unassembled WGS sequence"/>
</dbReference>
<evidence type="ECO:0000313" key="2">
    <source>
        <dbReference type="Proteomes" id="UP001209701"/>
    </source>
</evidence>
<accession>A0ABT2YCZ4</accession>
<protein>
    <submittedName>
        <fullName evidence="1">DUF3034 family protein</fullName>
    </submittedName>
</protein>
<dbReference type="RefSeq" id="WP_263570544.1">
    <property type="nucleotide sequence ID" value="NZ_JAJIRN010000003.1"/>
</dbReference>
<dbReference type="Pfam" id="PF11231">
    <property type="entry name" value="DUF3034"/>
    <property type="match status" value="1"/>
</dbReference>
<evidence type="ECO:0000313" key="1">
    <source>
        <dbReference type="EMBL" id="MCV2367919.1"/>
    </source>
</evidence>
<organism evidence="1 2">
    <name type="scientific">Roseateles oligotrophus</name>
    <dbReference type="NCBI Taxonomy" id="1769250"/>
    <lineage>
        <taxon>Bacteria</taxon>
        <taxon>Pseudomonadati</taxon>
        <taxon>Pseudomonadota</taxon>
        <taxon>Betaproteobacteria</taxon>
        <taxon>Burkholderiales</taxon>
        <taxon>Sphaerotilaceae</taxon>
        <taxon>Roseateles</taxon>
    </lineage>
</organism>
<dbReference type="EMBL" id="JAJIRN010000003">
    <property type="protein sequence ID" value="MCV2367919.1"/>
    <property type="molecule type" value="Genomic_DNA"/>
</dbReference>
<keyword evidence="2" id="KW-1185">Reference proteome</keyword>
<comment type="caution">
    <text evidence="1">The sequence shown here is derived from an EMBL/GenBank/DDBJ whole genome shotgun (WGS) entry which is preliminary data.</text>
</comment>